<protein>
    <recommendedName>
        <fullName evidence="12">Mitofilin</fullName>
    </recommendedName>
</protein>
<evidence type="ECO:0000256" key="4">
    <source>
        <dbReference type="ARBA" id="ARBA00022792"/>
    </source>
</evidence>
<feature type="region of interest" description="Disordered" evidence="9">
    <location>
        <begin position="214"/>
        <end position="240"/>
    </location>
</feature>
<proteinExistence type="inferred from homology"/>
<evidence type="ECO:0000313" key="11">
    <source>
        <dbReference type="Proteomes" id="UP000001357"/>
    </source>
</evidence>
<dbReference type="GeneID" id="5893812"/>
<comment type="similarity">
    <text evidence="2">Belongs to the MICOS complex subunit Mic60 family.</text>
</comment>
<evidence type="ECO:0008006" key="12">
    <source>
        <dbReference type="Google" id="ProtNLM"/>
    </source>
</evidence>
<feature type="compositionally biased region" description="Pro residues" evidence="9">
    <location>
        <begin position="41"/>
        <end position="53"/>
    </location>
</feature>
<keyword evidence="6" id="KW-0496">Mitochondrion</keyword>
<dbReference type="EMBL" id="CH991564">
    <property type="protein sequence ID" value="EDQ86742.1"/>
    <property type="molecule type" value="Genomic_DNA"/>
</dbReference>
<evidence type="ECO:0000256" key="6">
    <source>
        <dbReference type="ARBA" id="ARBA00023128"/>
    </source>
</evidence>
<dbReference type="PANTHER" id="PTHR15415:SF7">
    <property type="entry name" value="MICOS COMPLEX SUBUNIT MIC60"/>
    <property type="match status" value="1"/>
</dbReference>
<evidence type="ECO:0000256" key="8">
    <source>
        <dbReference type="SAM" id="Coils"/>
    </source>
</evidence>
<evidence type="ECO:0000256" key="2">
    <source>
        <dbReference type="ARBA" id="ARBA00010877"/>
    </source>
</evidence>
<comment type="subcellular location">
    <subcellularLocation>
        <location evidence="1">Mitochondrion inner membrane</location>
    </subcellularLocation>
</comment>
<reference evidence="10 11" key="1">
    <citation type="journal article" date="2008" name="Nature">
        <title>The genome of the choanoflagellate Monosiga brevicollis and the origin of metazoans.</title>
        <authorList>
            <consortium name="JGI Sequencing"/>
            <person name="King N."/>
            <person name="Westbrook M.J."/>
            <person name="Young S.L."/>
            <person name="Kuo A."/>
            <person name="Abedin M."/>
            <person name="Chapman J."/>
            <person name="Fairclough S."/>
            <person name="Hellsten U."/>
            <person name="Isogai Y."/>
            <person name="Letunic I."/>
            <person name="Marr M."/>
            <person name="Pincus D."/>
            <person name="Putnam N."/>
            <person name="Rokas A."/>
            <person name="Wright K.J."/>
            <person name="Zuzow R."/>
            <person name="Dirks W."/>
            <person name="Good M."/>
            <person name="Goodstein D."/>
            <person name="Lemons D."/>
            <person name="Li W."/>
            <person name="Lyons J.B."/>
            <person name="Morris A."/>
            <person name="Nichols S."/>
            <person name="Richter D.J."/>
            <person name="Salamov A."/>
            <person name="Bork P."/>
            <person name="Lim W.A."/>
            <person name="Manning G."/>
            <person name="Miller W.T."/>
            <person name="McGinnis W."/>
            <person name="Shapiro H."/>
            <person name="Tjian R."/>
            <person name="Grigoriev I.V."/>
            <person name="Rokhsar D."/>
        </authorList>
    </citation>
    <scope>NUCLEOTIDE SEQUENCE [LARGE SCALE GENOMIC DNA]</scope>
    <source>
        <strain evidence="11">MX1 / ATCC 50154</strain>
    </source>
</reference>
<dbReference type="GO" id="GO:0061617">
    <property type="term" value="C:MICOS complex"/>
    <property type="evidence" value="ECO:0000318"/>
    <property type="project" value="GO_Central"/>
</dbReference>
<evidence type="ECO:0000313" key="10">
    <source>
        <dbReference type="EMBL" id="EDQ86742.1"/>
    </source>
</evidence>
<name>A9V778_MONBE</name>
<dbReference type="InParanoid" id="A9V778"/>
<dbReference type="PANTHER" id="PTHR15415">
    <property type="entry name" value="MITOFILIN"/>
    <property type="match status" value="1"/>
</dbReference>
<evidence type="ECO:0000256" key="9">
    <source>
        <dbReference type="SAM" id="MobiDB-lite"/>
    </source>
</evidence>
<organism evidence="10 11">
    <name type="scientific">Monosiga brevicollis</name>
    <name type="common">Choanoflagellate</name>
    <dbReference type="NCBI Taxonomy" id="81824"/>
    <lineage>
        <taxon>Eukaryota</taxon>
        <taxon>Choanoflagellata</taxon>
        <taxon>Craspedida</taxon>
        <taxon>Salpingoecidae</taxon>
        <taxon>Monosiga</taxon>
    </lineage>
</organism>
<dbReference type="InterPro" id="IPR019133">
    <property type="entry name" value="MIC60"/>
</dbReference>
<dbReference type="eggNOG" id="KOG1854">
    <property type="taxonomic scope" value="Eukaryota"/>
</dbReference>
<dbReference type="STRING" id="81824.A9V778"/>
<keyword evidence="5" id="KW-1133">Transmembrane helix</keyword>
<gene>
    <name evidence="10" type="ORF">MONBRDRAFT_33745</name>
</gene>
<dbReference type="Proteomes" id="UP000001357">
    <property type="component" value="Unassembled WGS sequence"/>
</dbReference>
<feature type="coiled-coil region" evidence="8">
    <location>
        <begin position="372"/>
        <end position="462"/>
    </location>
</feature>
<dbReference type="AlphaFoldDB" id="A9V778"/>
<sequence length="714" mass="76872">MYGRPARRLLQAQQRHYVKSVRTSGVKDQQSAKTIKRHGGVPPPPPSQGPPKPVSSTTTATPAAAPPSATTVKVEQASKAGAPHVIKPAVNEVPKIPVQGQVPPPVPPPSNKAGFGRAFGLTLLAATTAAGGSLAYAARNDEFREKLEATVPASKAVLSFLADADAQTAPDSVVAPPLPPPVRRRIVEMPDNTPASSNEVPVVPEVAVVPAQTEAPEVPELSEVPAEHTNSSSVTAPADLVEDEARGDATGGEAPEATDATAFPAISVPFLPVEAEEERDVEAERAAHCEPGLEETEGDASSLAQDSSVAEAAADEVVEPLGPIGSSVALDQVVDSVLEAGASPALNLEAEAVAEATRAEADAEPTTNLAPINTLEEALARVQELEAALARQDTDARVHVHDLLVQQAKRHEDAFTNQLQEQQEQQRQNLLRVAQELKAQFVAEQQEREANLRREKQLEVQQHLQVQADAYKEDLARQLNQQAADIWAASEASLRTQLGQERTARLQRIEEMFVQLKAAERVLLEYRQRERLINQMQAVLLATDVMQTAFSDRTSLIQELQHLKALGRDDTFIAAVVHSLPRDALQRGVPSAHDIYANFDQVKAAVRKVAYVSPEGGFWSIVASHVISALTFETRGLVAGQDVNSILARAQYYLESDDLDQAAREMNQLTGLAKQMAYDWLQDARQHLAVAQSLKLVNAHLSNVAVALLDTAKH</sequence>
<keyword evidence="8" id="KW-0175">Coiled coil</keyword>
<feature type="region of interest" description="Disordered" evidence="9">
    <location>
        <begin position="1"/>
        <end position="80"/>
    </location>
</feature>
<keyword evidence="7" id="KW-0472">Membrane</keyword>
<dbReference type="Pfam" id="PF09731">
    <property type="entry name" value="Mitofilin"/>
    <property type="match status" value="1"/>
</dbReference>
<evidence type="ECO:0000256" key="5">
    <source>
        <dbReference type="ARBA" id="ARBA00022989"/>
    </source>
</evidence>
<feature type="compositionally biased region" description="Low complexity" evidence="9">
    <location>
        <begin position="54"/>
        <end position="74"/>
    </location>
</feature>
<keyword evidence="4" id="KW-0999">Mitochondrion inner membrane</keyword>
<accession>A9V778</accession>
<evidence type="ECO:0000256" key="1">
    <source>
        <dbReference type="ARBA" id="ARBA00004273"/>
    </source>
</evidence>
<dbReference type="KEGG" id="mbr:MONBRDRAFT_33745"/>
<feature type="compositionally biased region" description="Polar residues" evidence="9">
    <location>
        <begin position="21"/>
        <end position="33"/>
    </location>
</feature>
<dbReference type="GO" id="GO:0042407">
    <property type="term" value="P:cristae formation"/>
    <property type="evidence" value="ECO:0000318"/>
    <property type="project" value="GO_Central"/>
</dbReference>
<evidence type="ECO:0000256" key="7">
    <source>
        <dbReference type="ARBA" id="ARBA00023136"/>
    </source>
</evidence>
<keyword evidence="3" id="KW-0812">Transmembrane</keyword>
<dbReference type="OMA" id="RESDWQK"/>
<dbReference type="RefSeq" id="XP_001748578.1">
    <property type="nucleotide sequence ID" value="XM_001748526.1"/>
</dbReference>
<evidence type="ECO:0000256" key="3">
    <source>
        <dbReference type="ARBA" id="ARBA00022692"/>
    </source>
</evidence>
<keyword evidence="11" id="KW-1185">Reference proteome</keyword>